<protein>
    <submittedName>
        <fullName evidence="2">Uncharacterized protein</fullName>
    </submittedName>
</protein>
<evidence type="ECO:0000313" key="3">
    <source>
        <dbReference type="Proteomes" id="UP000050525"/>
    </source>
</evidence>
<proteinExistence type="predicted"/>
<dbReference type="AlphaFoldDB" id="A0A151N6A8"/>
<reference evidence="2 3" key="1">
    <citation type="journal article" date="2012" name="Genome Biol.">
        <title>Sequencing three crocodilian genomes to illuminate the evolution of archosaurs and amniotes.</title>
        <authorList>
            <person name="St John J.A."/>
            <person name="Braun E.L."/>
            <person name="Isberg S.R."/>
            <person name="Miles L.G."/>
            <person name="Chong A.Y."/>
            <person name="Gongora J."/>
            <person name="Dalzell P."/>
            <person name="Moran C."/>
            <person name="Bed'hom B."/>
            <person name="Abzhanov A."/>
            <person name="Burgess S.C."/>
            <person name="Cooksey A.M."/>
            <person name="Castoe T.A."/>
            <person name="Crawford N.G."/>
            <person name="Densmore L.D."/>
            <person name="Drew J.C."/>
            <person name="Edwards S.V."/>
            <person name="Faircloth B.C."/>
            <person name="Fujita M.K."/>
            <person name="Greenwold M.J."/>
            <person name="Hoffmann F.G."/>
            <person name="Howard J.M."/>
            <person name="Iguchi T."/>
            <person name="Janes D.E."/>
            <person name="Khan S.Y."/>
            <person name="Kohno S."/>
            <person name="de Koning A.J."/>
            <person name="Lance S.L."/>
            <person name="McCarthy F.M."/>
            <person name="McCormack J.E."/>
            <person name="Merchant M.E."/>
            <person name="Peterson D.G."/>
            <person name="Pollock D.D."/>
            <person name="Pourmand N."/>
            <person name="Raney B.J."/>
            <person name="Roessler K.A."/>
            <person name="Sanford J.R."/>
            <person name="Sawyer R.H."/>
            <person name="Schmidt C.J."/>
            <person name="Triplett E.W."/>
            <person name="Tuberville T.D."/>
            <person name="Venegas-Anaya M."/>
            <person name="Howard J.T."/>
            <person name="Jarvis E.D."/>
            <person name="Guillette L.J.Jr."/>
            <person name="Glenn T.C."/>
            <person name="Green R.E."/>
            <person name="Ray D.A."/>
        </authorList>
    </citation>
    <scope>NUCLEOTIDE SEQUENCE [LARGE SCALE GENOMIC DNA]</scope>
    <source>
        <strain evidence="2">KSC_2009_1</strain>
    </source>
</reference>
<evidence type="ECO:0000256" key="1">
    <source>
        <dbReference type="SAM" id="MobiDB-lite"/>
    </source>
</evidence>
<dbReference type="Proteomes" id="UP000050525">
    <property type="component" value="Unassembled WGS sequence"/>
</dbReference>
<gene>
    <name evidence="2" type="ORF">Y1Q_0008135</name>
</gene>
<feature type="region of interest" description="Disordered" evidence="1">
    <location>
        <begin position="54"/>
        <end position="77"/>
    </location>
</feature>
<dbReference type="EMBL" id="AKHW03003932">
    <property type="protein sequence ID" value="KYO32362.1"/>
    <property type="molecule type" value="Genomic_DNA"/>
</dbReference>
<sequence>MLGSVSRPDPLLTPDALGPKASRFCARGDPCAWGRENLADTEPCQQTLQKINTLQNQGPGETHTQRGHHKEMAGKGPATADLHVCPAVHACWAIKQLC</sequence>
<keyword evidence="3" id="KW-1185">Reference proteome</keyword>
<organism evidence="2 3">
    <name type="scientific">Alligator mississippiensis</name>
    <name type="common">American alligator</name>
    <dbReference type="NCBI Taxonomy" id="8496"/>
    <lineage>
        <taxon>Eukaryota</taxon>
        <taxon>Metazoa</taxon>
        <taxon>Chordata</taxon>
        <taxon>Craniata</taxon>
        <taxon>Vertebrata</taxon>
        <taxon>Euteleostomi</taxon>
        <taxon>Archelosauria</taxon>
        <taxon>Archosauria</taxon>
        <taxon>Crocodylia</taxon>
        <taxon>Alligatoridae</taxon>
        <taxon>Alligatorinae</taxon>
        <taxon>Alligator</taxon>
    </lineage>
</organism>
<accession>A0A151N6A8</accession>
<comment type="caution">
    <text evidence="2">The sequence shown here is derived from an EMBL/GenBank/DDBJ whole genome shotgun (WGS) entry which is preliminary data.</text>
</comment>
<name>A0A151N6A8_ALLMI</name>
<evidence type="ECO:0000313" key="2">
    <source>
        <dbReference type="EMBL" id="KYO32362.1"/>
    </source>
</evidence>